<keyword evidence="3" id="KW-1185">Reference proteome</keyword>
<sequence>MRKYFLVLGFCFLGIAAFGQSKYAIKSFGGISGSRVATTEDYLGFGSVDMREFFEFGIILSRKMGDRFSFNSGVSYLSSKVDFIAGSSCINCTQIVIAHNPDFSMVSVPIFAEYALGKVFFVSGGPIIDFQLSERNNFDDLSGLGYFVGMGAKMKLRSFDLSLLPNYKRHGVVPFEKNEGAKYILQELGIQLRVGYNF</sequence>
<organism evidence="2 3">
    <name type="scientific">Algoriphagus confluentis</name>
    <dbReference type="NCBI Taxonomy" id="1697556"/>
    <lineage>
        <taxon>Bacteria</taxon>
        <taxon>Pseudomonadati</taxon>
        <taxon>Bacteroidota</taxon>
        <taxon>Cytophagia</taxon>
        <taxon>Cytophagales</taxon>
        <taxon>Cyclobacteriaceae</taxon>
        <taxon>Algoriphagus</taxon>
    </lineage>
</organism>
<name>A0ABQ6PS83_9BACT</name>
<dbReference type="InterPro" id="IPR025665">
    <property type="entry name" value="Beta-barrel_OMP_2"/>
</dbReference>
<dbReference type="RefSeq" id="WP_338225529.1">
    <property type="nucleotide sequence ID" value="NZ_BTPD01000012.1"/>
</dbReference>
<feature type="domain" description="Outer membrane protein beta-barrel" evidence="1">
    <location>
        <begin position="20"/>
        <end position="162"/>
    </location>
</feature>
<dbReference type="Pfam" id="PF13568">
    <property type="entry name" value="OMP_b-brl_2"/>
    <property type="match status" value="1"/>
</dbReference>
<dbReference type="Proteomes" id="UP001338309">
    <property type="component" value="Unassembled WGS sequence"/>
</dbReference>
<gene>
    <name evidence="2" type="ORF">Aconfl_34660</name>
</gene>
<evidence type="ECO:0000313" key="2">
    <source>
        <dbReference type="EMBL" id="GMQ30823.1"/>
    </source>
</evidence>
<accession>A0ABQ6PS83</accession>
<reference evidence="2 3" key="1">
    <citation type="submission" date="2023-08" db="EMBL/GenBank/DDBJ databases">
        <title>Draft genome sequence of Algoriphagus confluentis.</title>
        <authorList>
            <person name="Takatani N."/>
            <person name="Hosokawa M."/>
            <person name="Sawabe T."/>
        </authorList>
    </citation>
    <scope>NUCLEOTIDE SEQUENCE [LARGE SCALE GENOMIC DNA]</scope>
    <source>
        <strain evidence="2 3">NBRC 111222</strain>
    </source>
</reference>
<dbReference type="EMBL" id="BTPD01000012">
    <property type="protein sequence ID" value="GMQ30823.1"/>
    <property type="molecule type" value="Genomic_DNA"/>
</dbReference>
<evidence type="ECO:0000313" key="3">
    <source>
        <dbReference type="Proteomes" id="UP001338309"/>
    </source>
</evidence>
<protein>
    <recommendedName>
        <fullName evidence="1">Outer membrane protein beta-barrel domain-containing protein</fullName>
    </recommendedName>
</protein>
<evidence type="ECO:0000259" key="1">
    <source>
        <dbReference type="Pfam" id="PF13568"/>
    </source>
</evidence>
<comment type="caution">
    <text evidence="2">The sequence shown here is derived from an EMBL/GenBank/DDBJ whole genome shotgun (WGS) entry which is preliminary data.</text>
</comment>
<proteinExistence type="predicted"/>